<dbReference type="Proteomes" id="UP000827976">
    <property type="component" value="Chromosome 17"/>
</dbReference>
<gene>
    <name evidence="1" type="ORF">IHE45_17G037800</name>
</gene>
<keyword evidence="2" id="KW-1185">Reference proteome</keyword>
<feature type="non-terminal residue" evidence="1">
    <location>
        <position position="135"/>
    </location>
</feature>
<reference evidence="2" key="1">
    <citation type="journal article" date="2022" name="Nat. Commun.">
        <title>Chromosome evolution and the genetic basis of agronomically important traits in greater yam.</title>
        <authorList>
            <person name="Bredeson J.V."/>
            <person name="Lyons J.B."/>
            <person name="Oniyinde I.O."/>
            <person name="Okereke N.R."/>
            <person name="Kolade O."/>
            <person name="Nnabue I."/>
            <person name="Nwadili C.O."/>
            <person name="Hribova E."/>
            <person name="Parker M."/>
            <person name="Nwogha J."/>
            <person name="Shu S."/>
            <person name="Carlson J."/>
            <person name="Kariba R."/>
            <person name="Muthemba S."/>
            <person name="Knop K."/>
            <person name="Barton G.J."/>
            <person name="Sherwood A.V."/>
            <person name="Lopez-Montes A."/>
            <person name="Asiedu R."/>
            <person name="Jamnadass R."/>
            <person name="Muchugi A."/>
            <person name="Goodstein D."/>
            <person name="Egesi C.N."/>
            <person name="Featherston J."/>
            <person name="Asfaw A."/>
            <person name="Simpson G.G."/>
            <person name="Dolezel J."/>
            <person name="Hendre P.S."/>
            <person name="Van Deynze A."/>
            <person name="Kumar P.L."/>
            <person name="Obidiegwu J.E."/>
            <person name="Bhattacharjee R."/>
            <person name="Rokhsar D.S."/>
        </authorList>
    </citation>
    <scope>NUCLEOTIDE SEQUENCE [LARGE SCALE GENOMIC DNA]</scope>
    <source>
        <strain evidence="2">cv. TDa95/00328</strain>
    </source>
</reference>
<evidence type="ECO:0000313" key="1">
    <source>
        <dbReference type="EMBL" id="KAH7657687.1"/>
    </source>
</evidence>
<evidence type="ECO:0000313" key="2">
    <source>
        <dbReference type="Proteomes" id="UP000827976"/>
    </source>
</evidence>
<comment type="caution">
    <text evidence="1">The sequence shown here is derived from an EMBL/GenBank/DDBJ whole genome shotgun (WGS) entry which is preliminary data.</text>
</comment>
<organism evidence="1 2">
    <name type="scientific">Dioscorea alata</name>
    <name type="common">Purple yam</name>
    <dbReference type="NCBI Taxonomy" id="55571"/>
    <lineage>
        <taxon>Eukaryota</taxon>
        <taxon>Viridiplantae</taxon>
        <taxon>Streptophyta</taxon>
        <taxon>Embryophyta</taxon>
        <taxon>Tracheophyta</taxon>
        <taxon>Spermatophyta</taxon>
        <taxon>Magnoliopsida</taxon>
        <taxon>Liliopsida</taxon>
        <taxon>Dioscoreales</taxon>
        <taxon>Dioscoreaceae</taxon>
        <taxon>Dioscorea</taxon>
    </lineage>
</organism>
<proteinExistence type="predicted"/>
<protein>
    <submittedName>
        <fullName evidence="1">Achaete-scute transcription factor-related protein</fullName>
    </submittedName>
</protein>
<dbReference type="EMBL" id="CM037027">
    <property type="protein sequence ID" value="KAH7657687.1"/>
    <property type="molecule type" value="Genomic_DNA"/>
</dbReference>
<name>A0ACB7UBN4_DIOAL</name>
<accession>A0ACB7UBN4</accession>
<sequence length="135" mass="15185">MKKSQAAPKLERKIVEKNRRDHMKLLLSNLDSLLPNYSPNTKKQKMMAVPERLDEAVKYIKELQMRVEKLKEKRERLGGSEGTSQQGNITLDVEVQDLGSGLSVVLLSLQGGFSAFSKVLQVLEEEGLEIVTANF</sequence>